<organism evidence="1 2">
    <name type="scientific">Cronobacter condimenti 1330</name>
    <dbReference type="NCBI Taxonomy" id="1073999"/>
    <lineage>
        <taxon>Bacteria</taxon>
        <taxon>Pseudomonadati</taxon>
        <taxon>Pseudomonadota</taxon>
        <taxon>Gammaproteobacteria</taxon>
        <taxon>Enterobacterales</taxon>
        <taxon>Enterobacteriaceae</taxon>
        <taxon>Cronobacter</taxon>
    </lineage>
</organism>
<proteinExistence type="predicted"/>
<name>K8ABC7_9ENTR</name>
<comment type="caution">
    <text evidence="1">The sequence shown here is derived from an EMBL/GenBank/DDBJ whole genome shotgun (WGS) entry which is preliminary data.</text>
</comment>
<gene>
    <name evidence="1" type="ORF">BN137_902</name>
</gene>
<evidence type="ECO:0000313" key="1">
    <source>
        <dbReference type="EMBL" id="CCJ71562.1"/>
    </source>
</evidence>
<dbReference type="Proteomes" id="UP000009340">
    <property type="component" value="Unassembled WGS sequence"/>
</dbReference>
<protein>
    <submittedName>
        <fullName evidence="1">Uncharacterized protein</fullName>
    </submittedName>
</protein>
<dbReference type="EMBL" id="CAKW01000040">
    <property type="protein sequence ID" value="CCJ71562.1"/>
    <property type="molecule type" value="Genomic_DNA"/>
</dbReference>
<accession>K8ABC7</accession>
<evidence type="ECO:0000313" key="2">
    <source>
        <dbReference type="Proteomes" id="UP000009340"/>
    </source>
</evidence>
<reference evidence="1" key="1">
    <citation type="submission" date="2012-07" db="EMBL/GenBank/DDBJ databases">
        <authorList>
            <person name="Cummings C."/>
        </authorList>
    </citation>
    <scope>NUCLEOTIDE SEQUENCE</scope>
    <source>
        <strain evidence="1">1330</strain>
    </source>
</reference>
<sequence length="49" mass="5786">MLKIKSQTIDQSVFKLLFGFRQGYLFLNNKGLNRYGGRNKRNKDTFLCL</sequence>
<dbReference type="AlphaFoldDB" id="K8ABC7"/>